<evidence type="ECO:0008006" key="3">
    <source>
        <dbReference type="Google" id="ProtNLM"/>
    </source>
</evidence>
<dbReference type="Proteomes" id="UP000240739">
    <property type="component" value="Unassembled WGS sequence"/>
</dbReference>
<evidence type="ECO:0000313" key="1">
    <source>
        <dbReference type="EMBL" id="PTL54855.1"/>
    </source>
</evidence>
<sequence>MSTLERAKSMSWYHTLELPEGLVTPGIFDLRDQVPHYRLPERLDGKRVLEVGTWDGFWAFELERRGAEVVALDLDREEDLDWPARRRPETFADVQRGQGFAVAKELLGSKVERVVCSVYHALPEDLGQFDLVFCGSVLIHLRDQVLALERIAALTKPGGMFVSAEEYDPRLDLLPWPVSRYRADRDAAVVYWMPNQRAWRSMIWGAGFDHVERVAKFSMKATDGWAVRHAVFHARKNG</sequence>
<dbReference type="InterPro" id="IPR029063">
    <property type="entry name" value="SAM-dependent_MTases_sf"/>
</dbReference>
<dbReference type="OrthoDB" id="9795634at2"/>
<protein>
    <recommendedName>
        <fullName evidence="3">Methyltransferase domain-containing protein</fullName>
    </recommendedName>
</protein>
<dbReference type="AlphaFoldDB" id="A0A2T4UCA2"/>
<dbReference type="RefSeq" id="WP_107570955.1">
    <property type="nucleotide sequence ID" value="NZ_PYYB01000004.1"/>
</dbReference>
<gene>
    <name evidence="1" type="ORF">C7Y72_19925</name>
</gene>
<keyword evidence="2" id="KW-1185">Reference proteome</keyword>
<proteinExistence type="predicted"/>
<comment type="caution">
    <text evidence="1">The sequence shown here is derived from an EMBL/GenBank/DDBJ whole genome shotgun (WGS) entry which is preliminary data.</text>
</comment>
<dbReference type="CDD" id="cd02440">
    <property type="entry name" value="AdoMet_MTases"/>
    <property type="match status" value="1"/>
</dbReference>
<dbReference type="Pfam" id="PF13489">
    <property type="entry name" value="Methyltransf_23"/>
    <property type="match status" value="1"/>
</dbReference>
<dbReference type="Gene3D" id="3.40.50.150">
    <property type="entry name" value="Vaccinia Virus protein VP39"/>
    <property type="match status" value="1"/>
</dbReference>
<organism evidence="1 2">
    <name type="scientific">Paraconexibacter algicola</name>
    <dbReference type="NCBI Taxonomy" id="2133960"/>
    <lineage>
        <taxon>Bacteria</taxon>
        <taxon>Bacillati</taxon>
        <taxon>Actinomycetota</taxon>
        <taxon>Thermoleophilia</taxon>
        <taxon>Solirubrobacterales</taxon>
        <taxon>Paraconexibacteraceae</taxon>
        <taxon>Paraconexibacter</taxon>
    </lineage>
</organism>
<reference evidence="1 2" key="1">
    <citation type="submission" date="2018-03" db="EMBL/GenBank/DDBJ databases">
        <title>Aquarubrobacter algicola gen. nov., sp. nov., a novel actinobacterium isolated from shallow eutrophic lake during the end of cyanobacterial harmful algal blooms.</title>
        <authorList>
            <person name="Chun S.J."/>
        </authorList>
    </citation>
    <scope>NUCLEOTIDE SEQUENCE [LARGE SCALE GENOMIC DNA]</scope>
    <source>
        <strain evidence="1 2">Seoho-28</strain>
    </source>
</reference>
<dbReference type="EMBL" id="PYYB01000004">
    <property type="protein sequence ID" value="PTL54855.1"/>
    <property type="molecule type" value="Genomic_DNA"/>
</dbReference>
<evidence type="ECO:0000313" key="2">
    <source>
        <dbReference type="Proteomes" id="UP000240739"/>
    </source>
</evidence>
<name>A0A2T4UCA2_9ACTN</name>
<accession>A0A2T4UCA2</accession>
<dbReference type="SUPFAM" id="SSF53335">
    <property type="entry name" value="S-adenosyl-L-methionine-dependent methyltransferases"/>
    <property type="match status" value="1"/>
</dbReference>